<evidence type="ECO:0000313" key="1">
    <source>
        <dbReference type="EMBL" id="SFP19364.1"/>
    </source>
</evidence>
<accession>A0A1I5NC54</accession>
<organism evidence="1 2">
    <name type="scientific">Actinomadura madurae</name>
    <dbReference type="NCBI Taxonomy" id="1993"/>
    <lineage>
        <taxon>Bacteria</taxon>
        <taxon>Bacillati</taxon>
        <taxon>Actinomycetota</taxon>
        <taxon>Actinomycetes</taxon>
        <taxon>Streptosporangiales</taxon>
        <taxon>Thermomonosporaceae</taxon>
        <taxon>Actinomadura</taxon>
    </lineage>
</organism>
<gene>
    <name evidence="1" type="ORF">SAMN04489713_11296</name>
</gene>
<name>A0A1I5NC54_9ACTN</name>
<dbReference type="AlphaFoldDB" id="A0A1I5NC54"/>
<proteinExistence type="predicted"/>
<dbReference type="STRING" id="1993.SAMN04489713_11296"/>
<protein>
    <submittedName>
        <fullName evidence="1">Uncharacterized protein</fullName>
    </submittedName>
</protein>
<keyword evidence="2" id="KW-1185">Reference proteome</keyword>
<dbReference type="InParanoid" id="A0A1I5NC54"/>
<dbReference type="OrthoDB" id="3473820at2"/>
<reference evidence="1 2" key="1">
    <citation type="submission" date="2016-10" db="EMBL/GenBank/DDBJ databases">
        <authorList>
            <person name="de Groot N.N."/>
        </authorList>
    </citation>
    <scope>NUCLEOTIDE SEQUENCE [LARGE SCALE GENOMIC DNA]</scope>
    <source>
        <strain evidence="1 2">DSM 43067</strain>
    </source>
</reference>
<dbReference type="EMBL" id="FOVH01000012">
    <property type="protein sequence ID" value="SFP19364.1"/>
    <property type="molecule type" value="Genomic_DNA"/>
</dbReference>
<dbReference type="Proteomes" id="UP000183413">
    <property type="component" value="Unassembled WGS sequence"/>
</dbReference>
<evidence type="ECO:0000313" key="2">
    <source>
        <dbReference type="Proteomes" id="UP000183413"/>
    </source>
</evidence>
<dbReference type="RefSeq" id="WP_075023028.1">
    <property type="nucleotide sequence ID" value="NZ_FOVH01000012.1"/>
</dbReference>
<sequence length="164" mass="17123">MLTPVRVWDDPTGTDRVLIGGRTLTLRRSPAGAPESPPCDEHLVAGPEEVSRAWLACADVIVGQAADPDRLRASSPGCLVAVAVNPRACLVSAGDLEARLDPVLGGTCQAGDAALYASALHAWLVTGGVPGALTRLTLVRGTTVTMVRMRDRRVARPAARRAAL</sequence>